<dbReference type="GO" id="GO:0005737">
    <property type="term" value="C:cytoplasm"/>
    <property type="evidence" value="ECO:0007669"/>
    <property type="project" value="InterPro"/>
</dbReference>
<organism evidence="6">
    <name type="scientific">uncultured Anaerotruncus sp</name>
    <dbReference type="NCBI Taxonomy" id="905011"/>
    <lineage>
        <taxon>Bacteria</taxon>
        <taxon>Bacillati</taxon>
        <taxon>Bacillota</taxon>
        <taxon>Clostridia</taxon>
        <taxon>Eubacteriales</taxon>
        <taxon>Oscillospiraceae</taxon>
        <taxon>Anaerotruncus</taxon>
        <taxon>environmental samples</taxon>
    </lineage>
</organism>
<keyword evidence="2" id="KW-0238">DNA-binding</keyword>
<gene>
    <name evidence="6" type="primary">spo0A_1</name>
    <name evidence="6" type="ORF">SAMEA3545359_02025</name>
</gene>
<evidence type="ECO:0000256" key="2">
    <source>
        <dbReference type="ARBA" id="ARBA00023125"/>
    </source>
</evidence>
<dbReference type="SUPFAM" id="SSF52172">
    <property type="entry name" value="CheY-like"/>
    <property type="match status" value="1"/>
</dbReference>
<dbReference type="InterPro" id="IPR001789">
    <property type="entry name" value="Sig_transdc_resp-reg_receiver"/>
</dbReference>
<dbReference type="InterPro" id="IPR014879">
    <property type="entry name" value="Spo0A_C"/>
</dbReference>
<protein>
    <recommendedName>
        <fullName evidence="1">Stage 0 sporulation protein A homolog</fullName>
    </recommendedName>
</protein>
<comment type="function">
    <text evidence="3">May play the central regulatory role in sporulation. It may be an element of the effector pathway responsible for the activation of sporulation genes in response to nutritional stress. Spo0A may act in concert with spo0H (a sigma factor) to control the expression of some genes that are critical to the sporulation process.</text>
</comment>
<name>A0A1C6JA14_9FIRM</name>
<dbReference type="PROSITE" id="PS50110">
    <property type="entry name" value="RESPONSE_REGULATORY"/>
    <property type="match status" value="1"/>
</dbReference>
<evidence type="ECO:0000313" key="6">
    <source>
        <dbReference type="EMBL" id="SCJ78848.1"/>
    </source>
</evidence>
<dbReference type="Pfam" id="PF00072">
    <property type="entry name" value="Response_reg"/>
    <property type="match status" value="1"/>
</dbReference>
<sequence>MDVIKILLVEDEQEECDNFAHCIDLCERMELMATTDSARHAMELTRELDPDVVILDLELNEGNGIDYLYQLDDLPVIDRPYVVVTTNTLSKPTLQMAREHGAGFVFTKSLLDYSPAQVIGFIDRASKYFKKGVVAAPVTAPHIEVRLPAANREQRDLALMLGKIGITSNLKGHKYIIEAVGLMREMDGTNTDLSGKVFPIIARRHNTRDQNIEKAIRTAIDSAWKTTDIDILEKYYPYAVNINTGRPTVKEFLFALLER</sequence>
<evidence type="ECO:0000259" key="5">
    <source>
        <dbReference type="PROSITE" id="PS50110"/>
    </source>
</evidence>
<dbReference type="Gene3D" id="1.10.10.10">
    <property type="entry name" value="Winged helix-like DNA-binding domain superfamily/Winged helix DNA-binding domain"/>
    <property type="match status" value="1"/>
</dbReference>
<dbReference type="InterPro" id="IPR011006">
    <property type="entry name" value="CheY-like_superfamily"/>
</dbReference>
<feature type="domain" description="Response regulatory" evidence="5">
    <location>
        <begin position="5"/>
        <end position="123"/>
    </location>
</feature>
<dbReference type="AlphaFoldDB" id="A0A1C6JA14"/>
<dbReference type="GO" id="GO:0042173">
    <property type="term" value="P:regulation of sporulation resulting in formation of a cellular spore"/>
    <property type="evidence" value="ECO:0007669"/>
    <property type="project" value="InterPro"/>
</dbReference>
<evidence type="ECO:0000256" key="3">
    <source>
        <dbReference type="ARBA" id="ARBA00024867"/>
    </source>
</evidence>
<reference evidence="6" key="1">
    <citation type="submission" date="2015-09" db="EMBL/GenBank/DDBJ databases">
        <authorList>
            <consortium name="Pathogen Informatics"/>
        </authorList>
    </citation>
    <scope>NUCLEOTIDE SEQUENCE</scope>
    <source>
        <strain evidence="6">2789STDY5834896</strain>
    </source>
</reference>
<dbReference type="SUPFAM" id="SSF46894">
    <property type="entry name" value="C-terminal effector domain of the bipartite response regulators"/>
    <property type="match status" value="1"/>
</dbReference>
<dbReference type="Pfam" id="PF08769">
    <property type="entry name" value="Spo0A_C"/>
    <property type="match status" value="1"/>
</dbReference>
<dbReference type="GO" id="GO:0005509">
    <property type="term" value="F:calcium ion binding"/>
    <property type="evidence" value="ECO:0007669"/>
    <property type="project" value="InterPro"/>
</dbReference>
<evidence type="ECO:0000256" key="1">
    <source>
        <dbReference type="ARBA" id="ARBA00018672"/>
    </source>
</evidence>
<feature type="modified residue" description="4-aspartylphosphate" evidence="4">
    <location>
        <position position="56"/>
    </location>
</feature>
<accession>A0A1C6JA14</accession>
<dbReference type="GO" id="GO:0000160">
    <property type="term" value="P:phosphorelay signal transduction system"/>
    <property type="evidence" value="ECO:0007669"/>
    <property type="project" value="InterPro"/>
</dbReference>
<dbReference type="Gene3D" id="3.40.50.2300">
    <property type="match status" value="1"/>
</dbReference>
<dbReference type="GO" id="GO:0003700">
    <property type="term" value="F:DNA-binding transcription factor activity"/>
    <property type="evidence" value="ECO:0007669"/>
    <property type="project" value="InterPro"/>
</dbReference>
<dbReference type="GO" id="GO:0003677">
    <property type="term" value="F:DNA binding"/>
    <property type="evidence" value="ECO:0007669"/>
    <property type="project" value="UniProtKB-KW"/>
</dbReference>
<keyword evidence="4" id="KW-0597">Phosphoprotein</keyword>
<dbReference type="InterPro" id="IPR016032">
    <property type="entry name" value="Sig_transdc_resp-reg_C-effctor"/>
</dbReference>
<dbReference type="EMBL" id="FMHG01000001">
    <property type="protein sequence ID" value="SCJ78848.1"/>
    <property type="molecule type" value="Genomic_DNA"/>
</dbReference>
<proteinExistence type="predicted"/>
<dbReference type="CDD" id="cd00156">
    <property type="entry name" value="REC"/>
    <property type="match status" value="1"/>
</dbReference>
<evidence type="ECO:0000256" key="4">
    <source>
        <dbReference type="PROSITE-ProRule" id="PRU00169"/>
    </source>
</evidence>
<dbReference type="InterPro" id="IPR036388">
    <property type="entry name" value="WH-like_DNA-bd_sf"/>
</dbReference>